<evidence type="ECO:0000256" key="3">
    <source>
        <dbReference type="ARBA" id="ARBA00022475"/>
    </source>
</evidence>
<evidence type="ECO:0000313" key="10">
    <source>
        <dbReference type="Proteomes" id="UP000006265"/>
    </source>
</evidence>
<protein>
    <submittedName>
        <fullName evidence="9">Putative membrane protein</fullName>
    </submittedName>
</protein>
<feature type="region of interest" description="Disordered" evidence="7">
    <location>
        <begin position="126"/>
        <end position="176"/>
    </location>
</feature>
<dbReference type="Gene3D" id="2.60.40.2880">
    <property type="entry name" value="MmpS1-5, C-terminal soluble domain"/>
    <property type="match status" value="1"/>
</dbReference>
<evidence type="ECO:0000256" key="4">
    <source>
        <dbReference type="ARBA" id="ARBA00022692"/>
    </source>
</evidence>
<comment type="caution">
    <text evidence="9">The sequence shown here is derived from an EMBL/GenBank/DDBJ whole genome shotgun (WGS) entry which is preliminary data.</text>
</comment>
<feature type="compositionally biased region" description="Low complexity" evidence="7">
    <location>
        <begin position="167"/>
        <end position="176"/>
    </location>
</feature>
<feature type="compositionally biased region" description="Pro residues" evidence="7">
    <location>
        <begin position="154"/>
        <end position="166"/>
    </location>
</feature>
<comment type="similarity">
    <text evidence="2">Belongs to the MmpS family.</text>
</comment>
<evidence type="ECO:0000256" key="2">
    <source>
        <dbReference type="ARBA" id="ARBA00007531"/>
    </source>
</evidence>
<keyword evidence="10" id="KW-1185">Reference proteome</keyword>
<comment type="subcellular location">
    <subcellularLocation>
        <location evidence="1">Cell membrane</location>
    </subcellularLocation>
</comment>
<reference evidence="9 10" key="1">
    <citation type="journal article" date="2012" name="J. Bacteriol.">
        <title>Genome sequence of Mycobacterium hassiacum DSM 44199, a rare source of heat-stable mycobacterial proteins.</title>
        <authorList>
            <person name="Tiago I."/>
            <person name="Maranha A."/>
            <person name="Mendes V."/>
            <person name="Alarico S."/>
            <person name="Moynihan P.J."/>
            <person name="Clarke A.J."/>
            <person name="Macedo-Ribeiro S."/>
            <person name="Pereira P.J."/>
            <person name="Empadinhas N."/>
        </authorList>
    </citation>
    <scope>NUCLEOTIDE SEQUENCE [LARGE SCALE GENOMIC DNA]</scope>
    <source>
        <strain evidence="10">DSM 44199 / CIP 105218 / JCM 12690 / 3849</strain>
    </source>
</reference>
<dbReference type="PATRIC" id="fig|1122247.3.peg.2934"/>
<dbReference type="AlphaFoldDB" id="K5BJE3"/>
<proteinExistence type="inferred from homology"/>
<keyword evidence="5 8" id="KW-1133">Transmembrane helix</keyword>
<evidence type="ECO:0000256" key="8">
    <source>
        <dbReference type="SAM" id="Phobius"/>
    </source>
</evidence>
<dbReference type="OrthoDB" id="4753136at2"/>
<keyword evidence="6 8" id="KW-0472">Membrane</keyword>
<dbReference type="GO" id="GO:0005886">
    <property type="term" value="C:plasma membrane"/>
    <property type="evidence" value="ECO:0007669"/>
    <property type="project" value="UniProtKB-SubCell"/>
</dbReference>
<name>K5BJE3_MYCHD</name>
<accession>K5BJE3</accession>
<dbReference type="RefSeq" id="WP_005629033.1">
    <property type="nucleotide sequence ID" value="NZ_AMRA01000086.1"/>
</dbReference>
<sequence length="263" mass="27422">MTDPREGQPGPYGYDPTGPWRPGYPGYGDPAYASETQYAPTYRSLPPTEQLPAYPGEDPYAQYGPYGAAQHGYAGPEHGGDSEAPPPPEQPKAPRWLWALAGASVLVVIALVIALVVVYDNGSEDTVVAPPPSLTTPSTTIPTPSTPRRTPTRPAVPAPSPTPGGPPTTTRTPSSATQTVVYTVEGEGRAINITYIGTDTMLQTEFNVLLPWSAEAQLEAPAAEIASLTIINVGREVVCTISIDGVVVARRSGAGLTVCTGAG</sequence>
<dbReference type="EMBL" id="AMRA01000086">
    <property type="protein sequence ID" value="EKF22964.1"/>
    <property type="molecule type" value="Genomic_DNA"/>
</dbReference>
<dbReference type="Proteomes" id="UP000006265">
    <property type="component" value="Unassembled WGS sequence"/>
</dbReference>
<gene>
    <name evidence="9" type="ORF">C731_3062</name>
</gene>
<evidence type="ECO:0000256" key="7">
    <source>
        <dbReference type="SAM" id="MobiDB-lite"/>
    </source>
</evidence>
<dbReference type="InterPro" id="IPR008693">
    <property type="entry name" value="MmpS"/>
</dbReference>
<dbReference type="Pfam" id="PF05423">
    <property type="entry name" value="Mycobact_memb"/>
    <property type="match status" value="1"/>
</dbReference>
<evidence type="ECO:0000313" key="9">
    <source>
        <dbReference type="EMBL" id="EKF22964.1"/>
    </source>
</evidence>
<feature type="region of interest" description="Disordered" evidence="7">
    <location>
        <begin position="1"/>
        <end position="91"/>
    </location>
</feature>
<dbReference type="InterPro" id="IPR038468">
    <property type="entry name" value="MmpS_C"/>
</dbReference>
<evidence type="ECO:0000256" key="1">
    <source>
        <dbReference type="ARBA" id="ARBA00004236"/>
    </source>
</evidence>
<organism evidence="9 10">
    <name type="scientific">Mycolicibacterium hassiacum (strain DSM 44199 / CIP 105218 / JCM 12690 / 3849)</name>
    <name type="common">Mycobacterium hassiacum</name>
    <dbReference type="NCBI Taxonomy" id="1122247"/>
    <lineage>
        <taxon>Bacteria</taxon>
        <taxon>Bacillati</taxon>
        <taxon>Actinomycetota</taxon>
        <taxon>Actinomycetes</taxon>
        <taxon>Mycobacteriales</taxon>
        <taxon>Mycobacteriaceae</taxon>
        <taxon>Mycolicibacterium</taxon>
    </lineage>
</organism>
<keyword evidence="4 8" id="KW-0812">Transmembrane</keyword>
<feature type="transmembrane region" description="Helical" evidence="8">
    <location>
        <begin position="96"/>
        <end position="119"/>
    </location>
</feature>
<evidence type="ECO:0000256" key="5">
    <source>
        <dbReference type="ARBA" id="ARBA00022989"/>
    </source>
</evidence>
<evidence type="ECO:0000256" key="6">
    <source>
        <dbReference type="ARBA" id="ARBA00023136"/>
    </source>
</evidence>
<feature type="compositionally biased region" description="Low complexity" evidence="7">
    <location>
        <begin position="135"/>
        <end position="153"/>
    </location>
</feature>
<dbReference type="eggNOG" id="ENOG5031DNG">
    <property type="taxonomic scope" value="Bacteria"/>
</dbReference>
<keyword evidence="3" id="KW-1003">Cell membrane</keyword>
<dbReference type="STRING" id="1122247.GCA_000379865_03233"/>